<sequence>MPTSSQDIDDLVDHETQLSMEKDGWVKGGPRVVALCGAVYGETKCQRHRREAQELGGQELVPECDDNGDYSAMQCYKEQRRGCMCYHVDGTVIAGPSRTLEACHCPRHRYVERMRHLIGNYIPQCDDTTGHYSATQCHGSTGYCWCVDKQGHKLPGNNIECLKD</sequence>
<feature type="disulfide bond" evidence="5">
    <location>
        <begin position="137"/>
        <end position="144"/>
    </location>
</feature>
<dbReference type="PROSITE" id="PS51162">
    <property type="entry name" value="THYROGLOBULIN_1_2"/>
    <property type="match status" value="1"/>
</dbReference>
<dbReference type="Pfam" id="PF00086">
    <property type="entry name" value="Thyroglobulin_1"/>
    <property type="match status" value="2"/>
</dbReference>
<feature type="domain" description="Thyroglobulin type-1" evidence="6">
    <location>
        <begin position="42"/>
        <end position="164"/>
    </location>
</feature>
<dbReference type="PANTHER" id="PTHR12352:SF3">
    <property type="entry name" value="NIDOGEN-2"/>
    <property type="match status" value="1"/>
</dbReference>
<comment type="subcellular location">
    <subcellularLocation>
        <location evidence="1">Secreted</location>
    </subcellularLocation>
</comment>
<dbReference type="SMART" id="SM00211">
    <property type="entry name" value="TY"/>
    <property type="match status" value="2"/>
</dbReference>
<dbReference type="SUPFAM" id="SSF57610">
    <property type="entry name" value="Thyroglobulin type-1 domain"/>
    <property type="match status" value="2"/>
</dbReference>
<keyword evidence="2" id="KW-0964">Secreted</keyword>
<evidence type="ECO:0000256" key="1">
    <source>
        <dbReference type="ARBA" id="ARBA00004613"/>
    </source>
</evidence>
<protein>
    <submittedName>
        <fullName evidence="7">NID2</fullName>
    </submittedName>
</protein>
<dbReference type="EMBL" id="CP092864">
    <property type="protein sequence ID" value="UYV62760.1"/>
    <property type="molecule type" value="Genomic_DNA"/>
</dbReference>
<keyword evidence="3" id="KW-0677">Repeat</keyword>
<dbReference type="Gene3D" id="4.10.800.10">
    <property type="entry name" value="Thyroglobulin type-1"/>
    <property type="match status" value="2"/>
</dbReference>
<evidence type="ECO:0000256" key="3">
    <source>
        <dbReference type="ARBA" id="ARBA00022737"/>
    </source>
</evidence>
<dbReference type="InterPro" id="IPR051950">
    <property type="entry name" value="Dev_reg/Prot_inhib"/>
</dbReference>
<organism evidence="7 8">
    <name type="scientific">Cordylochernes scorpioides</name>
    <dbReference type="NCBI Taxonomy" id="51811"/>
    <lineage>
        <taxon>Eukaryota</taxon>
        <taxon>Metazoa</taxon>
        <taxon>Ecdysozoa</taxon>
        <taxon>Arthropoda</taxon>
        <taxon>Chelicerata</taxon>
        <taxon>Arachnida</taxon>
        <taxon>Pseudoscorpiones</taxon>
        <taxon>Cheliferoidea</taxon>
        <taxon>Chernetidae</taxon>
        <taxon>Cordylochernes</taxon>
    </lineage>
</organism>
<comment type="caution">
    <text evidence="5">Lacks conserved residue(s) required for the propagation of feature annotation.</text>
</comment>
<dbReference type="Proteomes" id="UP001235939">
    <property type="component" value="Chromosome 02"/>
</dbReference>
<dbReference type="PANTHER" id="PTHR12352">
    <property type="entry name" value="SECRETED MODULAR CALCIUM-BINDING PROTEIN"/>
    <property type="match status" value="1"/>
</dbReference>
<keyword evidence="8" id="KW-1185">Reference proteome</keyword>
<accession>A0ABY6K6A7</accession>
<dbReference type="CDD" id="cd00191">
    <property type="entry name" value="TY"/>
    <property type="match status" value="2"/>
</dbReference>
<evidence type="ECO:0000256" key="2">
    <source>
        <dbReference type="ARBA" id="ARBA00022525"/>
    </source>
</evidence>
<name>A0ABY6K6A7_9ARAC</name>
<evidence type="ECO:0000313" key="8">
    <source>
        <dbReference type="Proteomes" id="UP001235939"/>
    </source>
</evidence>
<dbReference type="PROSITE" id="PS00484">
    <property type="entry name" value="THYROGLOBULIN_1_1"/>
    <property type="match status" value="1"/>
</dbReference>
<evidence type="ECO:0000256" key="5">
    <source>
        <dbReference type="PROSITE-ProRule" id="PRU00500"/>
    </source>
</evidence>
<evidence type="ECO:0000256" key="4">
    <source>
        <dbReference type="ARBA" id="ARBA00023157"/>
    </source>
</evidence>
<proteinExistence type="predicted"/>
<evidence type="ECO:0000313" key="7">
    <source>
        <dbReference type="EMBL" id="UYV62760.1"/>
    </source>
</evidence>
<dbReference type="InterPro" id="IPR000716">
    <property type="entry name" value="Thyroglobulin_1"/>
</dbReference>
<keyword evidence="4 5" id="KW-1015">Disulfide bond</keyword>
<evidence type="ECO:0000259" key="6">
    <source>
        <dbReference type="PROSITE" id="PS51162"/>
    </source>
</evidence>
<reference evidence="7 8" key="1">
    <citation type="submission" date="2022-01" db="EMBL/GenBank/DDBJ databases">
        <title>A chromosomal length assembly of Cordylochernes scorpioides.</title>
        <authorList>
            <person name="Zeh D."/>
            <person name="Zeh J."/>
        </authorList>
    </citation>
    <scope>NUCLEOTIDE SEQUENCE [LARGE SCALE GENOMIC DNA]</scope>
    <source>
        <strain evidence="7">IN4F17</strain>
        <tissue evidence="7">Whole Body</tissue>
    </source>
</reference>
<dbReference type="InterPro" id="IPR036857">
    <property type="entry name" value="Thyroglobulin_1_sf"/>
</dbReference>
<gene>
    <name evidence="7" type="ORF">LAZ67_2001843</name>
</gene>